<keyword evidence="7 8" id="KW-0464">Manganese</keyword>
<evidence type="ECO:0000256" key="9">
    <source>
        <dbReference type="SAM" id="MobiDB-lite"/>
    </source>
</evidence>
<keyword evidence="6 8" id="KW-0460">Magnesium</keyword>
<feature type="compositionally biased region" description="Basic and acidic residues" evidence="9">
    <location>
        <begin position="211"/>
        <end position="220"/>
    </location>
</feature>
<evidence type="ECO:0000259" key="10">
    <source>
        <dbReference type="SMART" id="SM00990"/>
    </source>
</evidence>
<dbReference type="GO" id="GO:0017108">
    <property type="term" value="F:5'-flap endonuclease activity"/>
    <property type="evidence" value="ECO:0007669"/>
    <property type="project" value="TreeGrafter"/>
</dbReference>
<dbReference type="InterPro" id="IPR011856">
    <property type="entry name" value="tRNA_endonuc-like_dom_sf"/>
</dbReference>
<dbReference type="InterPro" id="IPR049132">
    <property type="entry name" value="FAN1-like_euk"/>
</dbReference>
<dbReference type="CDD" id="cd22326">
    <property type="entry name" value="FAN1-like"/>
    <property type="match status" value="1"/>
</dbReference>
<dbReference type="Gene3D" id="3.40.1350.10">
    <property type="match status" value="1"/>
</dbReference>
<dbReference type="PANTHER" id="PTHR15749">
    <property type="entry name" value="FANCONI-ASSOCIATED NUCLEASE 1"/>
    <property type="match status" value="1"/>
</dbReference>
<dbReference type="Pfam" id="PF21170">
    <property type="entry name" value="FAN1_TPR"/>
    <property type="match status" value="1"/>
</dbReference>
<feature type="region of interest" description="Disordered" evidence="9">
    <location>
        <begin position="489"/>
        <end position="510"/>
    </location>
</feature>
<evidence type="ECO:0000256" key="7">
    <source>
        <dbReference type="ARBA" id="ARBA00023211"/>
    </source>
</evidence>
<dbReference type="InterPro" id="IPR049126">
    <property type="entry name" value="FAN1-like_TPR"/>
</dbReference>
<evidence type="ECO:0000256" key="3">
    <source>
        <dbReference type="ARBA" id="ARBA00022722"/>
    </source>
</evidence>
<accession>V5EJM5</accession>
<gene>
    <name evidence="11" type="ORF">PSEUBRA_SCAF7g04512</name>
</gene>
<comment type="cofactor">
    <cofactor evidence="8">
        <name>Mg(2+)</name>
        <dbReference type="ChEBI" id="CHEBI:18420"/>
    </cofactor>
    <cofactor evidence="8">
        <name>Mn(2+)</name>
        <dbReference type="ChEBI" id="CHEBI:29035"/>
    </cofactor>
</comment>
<feature type="region of interest" description="Disordered" evidence="9">
    <location>
        <begin position="1"/>
        <end position="258"/>
    </location>
</feature>
<dbReference type="Pfam" id="PF21315">
    <property type="entry name" value="FAN1_HTH"/>
    <property type="match status" value="1"/>
</dbReference>
<keyword evidence="3 8" id="KW-0540">Nuclease</keyword>
<feature type="compositionally biased region" description="Basic residues" evidence="9">
    <location>
        <begin position="1"/>
        <end position="11"/>
    </location>
</feature>
<dbReference type="GO" id="GO:0004528">
    <property type="term" value="F:phosphodiesterase I activity"/>
    <property type="evidence" value="ECO:0007669"/>
    <property type="project" value="UniProtKB-EC"/>
</dbReference>
<feature type="compositionally biased region" description="Basic and acidic residues" evidence="9">
    <location>
        <begin position="113"/>
        <end position="127"/>
    </location>
</feature>
<dbReference type="GO" id="GO:0036297">
    <property type="term" value="P:interstrand cross-link repair"/>
    <property type="evidence" value="ECO:0007669"/>
    <property type="project" value="InterPro"/>
</dbReference>
<feature type="compositionally biased region" description="Basic and acidic residues" evidence="9">
    <location>
        <begin position="77"/>
        <end position="98"/>
    </location>
</feature>
<feature type="compositionally biased region" description="Low complexity" evidence="9">
    <location>
        <begin position="838"/>
        <end position="855"/>
    </location>
</feature>
<proteinExistence type="inferred from homology"/>
<keyword evidence="8" id="KW-0234">DNA repair</keyword>
<dbReference type="HOGENOM" id="CLU_005116_0_0_1"/>
<evidence type="ECO:0000256" key="1">
    <source>
        <dbReference type="ARBA" id="ARBA00000983"/>
    </source>
</evidence>
<dbReference type="InterPro" id="IPR033315">
    <property type="entry name" value="Fan1-like"/>
</dbReference>
<sequence length="1172" mass="131924">MPLHLSQHKSYHPYNQDNRERLRRDQTQAAQQDEERRQTSFADRDHARLEALRAARDGSRANSSKNEASEAISSSSRIDRPTSRKEQARGHALLRPEDELTPWYTTSQLRNGADTRKTEDQRLEDAYKQSSIKSSNDPLKAMQSFLAKRKAAKDQPRTSSSPRSVADPLLDLYEPEAVRAAKTSRRQHSDHRSLHSRSDPDRTSTSHRRSDRGVTDHSNDVDQVTAQEADSADSMPDFEVTGSSSLPQKAYTNTYRPGSRSSMYPELFQEMLCNVLESESYLFSNAELDLLSAFFMLPYPARYLFVRLLQRKKVTWYRLDRLEAYRAEVQDLKEATEQLATPVSSPPTEGPKVEVARMEEEDRRKIALDTDKENAVLTLPSLQRELKLDEETGLPLKPTYRHKQPLAESSIPANGAIQNAIKPKSSTQEASLHRFVMTERDMKGGIAESLSLLTIEELKVIAKNMGIAKIGTTRAQIVAALSATKSQSMLFRSPTKPTSRPLSGNTTASTKQQQLTLNFTGASKAGQPQASRLKDELSAALGGGCVQVLPAVRSLVDRVALVYYRGNLLGSAALTTAILSRSRIRNYPNYTYRRTSFLFPSRDHLIAFERALSIEAEMEYLIQFGKSEADFQTALDLFESVWAEWKSCVQECVLAHPEGIDKMVYHRMRFHPGWVLTRVVYKGATVLARFKLREREKEVLQALLDQRVFRRGRRGDWYDRLALITALYSDDQRKGKKEALSISVQGMQDPDTHLIYHDTLQRRIARLESQLRVPRSEQHDFSYTKLKKTSEVHFKSVRLDAMVETDTRTNEPITALSRFLQAGDSPPTSPDEPRSKGGRSSPGSRSGSSSPTKGSPVKRSSSGFEIRKPLFKRVKIESFADSAAVKGDPDSPFILSPKAESPGNVVDQARLTPVSDTSSDQIPIKKEDLDDISWDDITAPAPDPTALSILSNGESPTSVAHSTRRSMRSVWRGLDNAPVHVEQLCLQHYALQNFKGYHCEGKLLTMIFVMVMWDIIFLPDIAGSFETPYQSAPLDLGSDSFPIVRSAQIRERLDYVSRTGGLDLIEQVDDRERPNKTWAVGCRWDLFSKQDLLEVAECLGGHSISVVCQMLCEEWDHCSSGMPDLVIWRMEDKVVRFVEVKGPGDRLSETQKVWIDILLRAGIEVQVGIVSE</sequence>
<feature type="compositionally biased region" description="Basic and acidic residues" evidence="9">
    <location>
        <begin position="190"/>
        <end position="204"/>
    </location>
</feature>
<comment type="function">
    <text evidence="8">Nuclease required for the repair of DNA interstrand cross-links (ICL). Acts as a 5'-3' exonuclease that anchors at a cut end of DNA and cleaves DNA successively at every third nucleotide, allowing to excise an ICL from one strand through flanking incisions.</text>
</comment>
<dbReference type="GO" id="GO:0008409">
    <property type="term" value="F:5'-3' exonuclease activity"/>
    <property type="evidence" value="ECO:0007669"/>
    <property type="project" value="TreeGrafter"/>
</dbReference>
<evidence type="ECO:0000256" key="6">
    <source>
        <dbReference type="ARBA" id="ARBA00022842"/>
    </source>
</evidence>
<dbReference type="Proteomes" id="UP000019377">
    <property type="component" value="Unassembled WGS sequence"/>
</dbReference>
<keyword evidence="5 8" id="KW-0378">Hydrolase</keyword>
<name>V5EJM5_KALBG</name>
<keyword evidence="12" id="KW-1185">Reference proteome</keyword>
<dbReference type="Pfam" id="PF08774">
    <property type="entry name" value="VRR_NUC"/>
    <property type="match status" value="1"/>
</dbReference>
<dbReference type="InterPro" id="IPR049125">
    <property type="entry name" value="FAN1-like_WH"/>
</dbReference>
<evidence type="ECO:0000256" key="5">
    <source>
        <dbReference type="ARBA" id="ARBA00022801"/>
    </source>
</evidence>
<evidence type="ECO:0000256" key="2">
    <source>
        <dbReference type="ARBA" id="ARBA00005533"/>
    </source>
</evidence>
<dbReference type="GO" id="GO:0070336">
    <property type="term" value="F:flap-structured DNA binding"/>
    <property type="evidence" value="ECO:0007669"/>
    <property type="project" value="TreeGrafter"/>
</dbReference>
<dbReference type="STRING" id="1365824.V5EJM5"/>
<dbReference type="AlphaFoldDB" id="V5EJM5"/>
<dbReference type="InterPro" id="IPR014883">
    <property type="entry name" value="VRR_NUC"/>
</dbReference>
<protein>
    <recommendedName>
        <fullName evidence="8">Fanconi-associated nuclease</fullName>
        <ecNumber evidence="8">3.1.4.1</ecNumber>
    </recommendedName>
</protein>
<feature type="compositionally biased region" description="Low complexity" evidence="9">
    <location>
        <begin position="60"/>
        <end position="76"/>
    </location>
</feature>
<dbReference type="eggNOG" id="KOG2143">
    <property type="taxonomic scope" value="Eukaryota"/>
</dbReference>
<feature type="domain" description="VRR-NUC" evidence="10">
    <location>
        <begin position="1057"/>
        <end position="1172"/>
    </location>
</feature>
<dbReference type="OMA" id="FECGHIL"/>
<feature type="compositionally biased region" description="Basic and acidic residues" evidence="9">
    <location>
        <begin position="17"/>
        <end position="26"/>
    </location>
</feature>
<comment type="similarity">
    <text evidence="2 8">Belongs to the FAN1 family.</text>
</comment>
<keyword evidence="8" id="KW-0539">Nucleus</keyword>
<keyword evidence="4 8" id="KW-0479">Metal-binding</keyword>
<comment type="catalytic activity">
    <reaction evidence="1 8">
        <text>Hydrolytically removes 5'-nucleotides successively from the 3'-hydroxy termini of 3'-hydroxy-terminated oligonucleotides.</text>
        <dbReference type="EC" id="3.1.4.1"/>
    </reaction>
</comment>
<dbReference type="EC" id="3.1.4.1" evidence="8"/>
<feature type="compositionally biased region" description="Polar residues" evidence="9">
    <location>
        <begin position="241"/>
        <end position="258"/>
    </location>
</feature>
<dbReference type="EMBL" id="KI545893">
    <property type="protein sequence ID" value="EST04970.1"/>
    <property type="molecule type" value="Genomic_DNA"/>
</dbReference>
<reference evidence="12" key="1">
    <citation type="journal article" date="2013" name="Genome Announc.">
        <title>Draft genome sequence of Pseudozyma brasiliensis sp. nov. strain GHG001, a high producer of endo-1,4-xylanase isolated from an insect pest of sugarcane.</title>
        <authorList>
            <person name="Oliveira J.V.D.C."/>
            <person name="dos Santos R.A.C."/>
            <person name="Borges T.A."/>
            <person name="Riano-Pachon D.M."/>
            <person name="Goldman G.H."/>
        </authorList>
    </citation>
    <scope>NUCLEOTIDE SEQUENCE [LARGE SCALE GENOMIC DNA]</scope>
    <source>
        <strain evidence="12">GHG001</strain>
    </source>
</reference>
<evidence type="ECO:0000313" key="11">
    <source>
        <dbReference type="EMBL" id="EST04970.1"/>
    </source>
</evidence>
<keyword evidence="8" id="KW-0227">DNA damage</keyword>
<dbReference type="SMART" id="SM00990">
    <property type="entry name" value="VRR_NUC"/>
    <property type="match status" value="1"/>
</dbReference>
<dbReference type="GO" id="GO:0005634">
    <property type="term" value="C:nucleus"/>
    <property type="evidence" value="ECO:0007669"/>
    <property type="project" value="UniProtKB-SubCell"/>
</dbReference>
<dbReference type="OrthoDB" id="258143at2759"/>
<feature type="compositionally biased region" description="Polar residues" evidence="9">
    <location>
        <begin position="128"/>
        <end position="137"/>
    </location>
</feature>
<organism evidence="11 12">
    <name type="scientific">Kalmanozyma brasiliensis (strain GHG001)</name>
    <name type="common">Yeast</name>
    <name type="synonym">Pseudozyma brasiliensis</name>
    <dbReference type="NCBI Taxonomy" id="1365824"/>
    <lineage>
        <taxon>Eukaryota</taxon>
        <taxon>Fungi</taxon>
        <taxon>Dikarya</taxon>
        <taxon>Basidiomycota</taxon>
        <taxon>Ustilaginomycotina</taxon>
        <taxon>Ustilaginomycetes</taxon>
        <taxon>Ustilaginales</taxon>
        <taxon>Ustilaginaceae</taxon>
        <taxon>Kalmanozyma</taxon>
    </lineage>
</organism>
<evidence type="ECO:0000256" key="4">
    <source>
        <dbReference type="ARBA" id="ARBA00022723"/>
    </source>
</evidence>
<comment type="subcellular location">
    <subcellularLocation>
        <location evidence="8">Nucleus</location>
    </subcellularLocation>
</comment>
<evidence type="ECO:0000313" key="12">
    <source>
        <dbReference type="Proteomes" id="UP000019377"/>
    </source>
</evidence>
<evidence type="ECO:0000256" key="8">
    <source>
        <dbReference type="RuleBase" id="RU365033"/>
    </source>
</evidence>
<dbReference type="PANTHER" id="PTHR15749:SF4">
    <property type="entry name" value="FANCONI-ASSOCIATED NUCLEASE 1"/>
    <property type="match status" value="1"/>
</dbReference>
<feature type="region of interest" description="Disordered" evidence="9">
    <location>
        <begin position="817"/>
        <end position="864"/>
    </location>
</feature>
<dbReference type="GO" id="GO:0046872">
    <property type="term" value="F:metal ion binding"/>
    <property type="evidence" value="ECO:0007669"/>
    <property type="project" value="UniProtKB-KW"/>
</dbReference>
<feature type="compositionally biased region" description="Basic and acidic residues" evidence="9">
    <location>
        <begin position="33"/>
        <end position="59"/>
    </location>
</feature>